<proteinExistence type="predicted"/>
<dbReference type="PROSITE" id="PS50822">
    <property type="entry name" value="PIWI"/>
    <property type="match status" value="1"/>
</dbReference>
<dbReference type="Gene3D" id="2.170.260.10">
    <property type="entry name" value="paz domain"/>
    <property type="match status" value="1"/>
</dbReference>
<gene>
    <name evidence="3" type="ORF">niasHT_008897</name>
</gene>
<dbReference type="InterPro" id="IPR012337">
    <property type="entry name" value="RNaseH-like_sf"/>
</dbReference>
<dbReference type="SUPFAM" id="SSF101690">
    <property type="entry name" value="PAZ domain"/>
    <property type="match status" value="1"/>
</dbReference>
<feature type="region of interest" description="Disordered" evidence="1">
    <location>
        <begin position="1"/>
        <end position="124"/>
    </location>
</feature>
<dbReference type="Gene3D" id="3.30.420.10">
    <property type="entry name" value="Ribonuclease H-like superfamily/Ribonuclease H"/>
    <property type="match status" value="1"/>
</dbReference>
<dbReference type="EMBL" id="JBICBT010000221">
    <property type="protein sequence ID" value="KAL3120143.1"/>
    <property type="molecule type" value="Genomic_DNA"/>
</dbReference>
<dbReference type="InterPro" id="IPR003100">
    <property type="entry name" value="PAZ_dom"/>
</dbReference>
<dbReference type="PANTHER" id="PTHR22891">
    <property type="entry name" value="EUKARYOTIC TRANSLATION INITIATION FACTOR 2C"/>
    <property type="match status" value="1"/>
</dbReference>
<comment type="caution">
    <text evidence="3">The sequence shown here is derived from an EMBL/GenBank/DDBJ whole genome shotgun (WGS) entry which is preliminary data.</text>
</comment>
<protein>
    <recommendedName>
        <fullName evidence="2">Piwi domain-containing protein</fullName>
    </recommendedName>
</protein>
<feature type="domain" description="Piwi" evidence="2">
    <location>
        <begin position="740"/>
        <end position="1069"/>
    </location>
</feature>
<reference evidence="3 4" key="1">
    <citation type="submission" date="2024-10" db="EMBL/GenBank/DDBJ databases">
        <authorList>
            <person name="Kim D."/>
        </authorList>
    </citation>
    <scope>NUCLEOTIDE SEQUENCE [LARGE SCALE GENOMIC DNA]</scope>
    <source>
        <strain evidence="3">BH-2024</strain>
    </source>
</reference>
<evidence type="ECO:0000313" key="4">
    <source>
        <dbReference type="Proteomes" id="UP001620626"/>
    </source>
</evidence>
<dbReference type="Pfam" id="PF02170">
    <property type="entry name" value="PAZ"/>
    <property type="match status" value="1"/>
</dbReference>
<keyword evidence="4" id="KW-1185">Reference proteome</keyword>
<organism evidence="3 4">
    <name type="scientific">Heterodera trifolii</name>
    <dbReference type="NCBI Taxonomy" id="157864"/>
    <lineage>
        <taxon>Eukaryota</taxon>
        <taxon>Metazoa</taxon>
        <taxon>Ecdysozoa</taxon>
        <taxon>Nematoda</taxon>
        <taxon>Chromadorea</taxon>
        <taxon>Rhabditida</taxon>
        <taxon>Tylenchina</taxon>
        <taxon>Tylenchomorpha</taxon>
        <taxon>Tylenchoidea</taxon>
        <taxon>Heteroderidae</taxon>
        <taxon>Heteroderinae</taxon>
        <taxon>Heterodera</taxon>
    </lineage>
</organism>
<accession>A0ABD2LXZ6</accession>
<evidence type="ECO:0000259" key="2">
    <source>
        <dbReference type="PROSITE" id="PS50822"/>
    </source>
</evidence>
<evidence type="ECO:0000313" key="3">
    <source>
        <dbReference type="EMBL" id="KAL3120143.1"/>
    </source>
</evidence>
<dbReference type="InterPro" id="IPR003165">
    <property type="entry name" value="Piwi"/>
</dbReference>
<dbReference type="SUPFAM" id="SSF53098">
    <property type="entry name" value="Ribonuclease H-like"/>
    <property type="match status" value="1"/>
</dbReference>
<feature type="compositionally biased region" description="Polar residues" evidence="1">
    <location>
        <begin position="51"/>
        <end position="66"/>
    </location>
</feature>
<dbReference type="Gene3D" id="3.40.50.2300">
    <property type="match status" value="1"/>
</dbReference>
<dbReference type="InterPro" id="IPR036397">
    <property type="entry name" value="RNaseH_sf"/>
</dbReference>
<dbReference type="AlphaFoldDB" id="A0ABD2LXZ6"/>
<dbReference type="Pfam" id="PF02171">
    <property type="entry name" value="Piwi"/>
    <property type="match status" value="1"/>
</dbReference>
<feature type="compositionally biased region" description="Polar residues" evidence="1">
    <location>
        <begin position="1"/>
        <end position="20"/>
    </location>
</feature>
<dbReference type="Proteomes" id="UP001620626">
    <property type="component" value="Unassembled WGS sequence"/>
</dbReference>
<evidence type="ECO:0000256" key="1">
    <source>
        <dbReference type="SAM" id="MobiDB-lite"/>
    </source>
</evidence>
<dbReference type="SMART" id="SM00950">
    <property type="entry name" value="Piwi"/>
    <property type="match status" value="1"/>
</dbReference>
<dbReference type="InterPro" id="IPR036085">
    <property type="entry name" value="PAZ_dom_sf"/>
</dbReference>
<name>A0ABD2LXZ6_9BILA</name>
<sequence>MNNKGGSQAPISGAGSQYQQKHGKDDSAFPNCAANVRSAGWNPPRKHAVDRSSNNGERSGDGSSRQFFPEPTSRVGQREKLSGRLGSKHSPKSSRSAVGEEPPPRFFASPLIAATGGPTGKGKASEVTLAERQRAQQFPITSPPIAASGGPTGKGKASEVTLAERQRAQQFPITSPPIAASGGPTGKGKASEAVFVPRPASPATEVQKRHGVCSIWTINVKKGQEAYRYDVNIERVPMMKRNGQLDKGRSLVKGADDGQRALHRNLCLELITIAFKKTKRFGMNIGDELVYNKDCLYASCPINDFDLSIENHEVNDYVKTYCGEGKEVCFTIRITENRAAPVLALDDFKQYSGGESAFCEDRSLRTFLEMATSQFALNKGFFVSISTGKLFEIDDAQNQNLFREKMGNGIVLRAGLAKGVRVIKNGDRTPKAAVVLDTKVAAFFEANSLIDTVFDILPRRNSASPSMHDFSPSDWVKVERLLQDLRVEVSYRRVRTFELGKLTEKPLRDLFIDVERDNGGPPERMSIPQYFFTFWKIQLKFVDFPGVIPNNPIPAGKKAEVFPLELLDVMEDQRVPREKTDSKLMDQLLRFNSMPPNERMKAIWDRARALGLFTDENPVLRAFGLNIDQKSNKVVVGVRSLPQICFKRNTLLLPDAIKGEWRRDASRAEYLAAEELDNWLVLCARPNTNLVKDFVRRLCEMGRDKGIRMAEPEIVSFDSPENSDQEWMAMFERCTVNRIQFILLVDERRKDTHGLLKLSEAIHKVTTQHITLEKALDVVKKNQRQTLENILNKLNMKNFGLNYVPIIEQSGKRFALETGDVLVLGYDVAHPAPMSAQTRRMLAAQGESQLSSLDPSCVGICANMATDPHSFVGDYFFQEARREAIDGLQLTERMKWILHNLDKHRPSRNRPKYIFVFRDGLSEGQFAMACKEELMAIKEGCRQFDSKYKPKFVMVIGTKRHFKKFFIEEESREGGRPFSKNLYPGTIIQEKCRADITEFFLQPHAPLKGTGKPVEYAMLENEIGVKMDELQGLIMALSYSHQIVNMAVSMPEPVYQADELAKRGKNNFVALKRFKPNQVPKKEHRLLAKKGAKRQTISLVDHHELNRILSYWGDGTFVLSNRFTA</sequence>